<dbReference type="KEGG" id="nneo:PQG83_15515"/>
<evidence type="ECO:0000256" key="3">
    <source>
        <dbReference type="ARBA" id="ARBA00022603"/>
    </source>
</evidence>
<protein>
    <recommendedName>
        <fullName evidence="6">Ribosomal RNA small subunit methyltransferase G</fullName>
        <ecNumber evidence="6">2.1.1.-</ecNumber>
    </recommendedName>
    <alternativeName>
        <fullName evidence="6">16S rRNA 7-methylguanosine methyltransferase</fullName>
        <shortName evidence="6">16S rRNA m7G methyltransferase</shortName>
    </alternativeName>
</protein>
<comment type="caution">
    <text evidence="6">Lacks conserved residue(s) required for the propagation of feature annotation.</text>
</comment>
<dbReference type="GO" id="GO:0005829">
    <property type="term" value="C:cytosol"/>
    <property type="evidence" value="ECO:0007669"/>
    <property type="project" value="TreeGrafter"/>
</dbReference>
<dbReference type="SUPFAM" id="SSF53335">
    <property type="entry name" value="S-adenosyl-L-methionine-dependent methyltransferases"/>
    <property type="match status" value="1"/>
</dbReference>
<feature type="binding site" evidence="6">
    <location>
        <begin position="136"/>
        <end position="137"/>
    </location>
    <ligand>
        <name>S-adenosyl-L-methionine</name>
        <dbReference type="ChEBI" id="CHEBI:59789"/>
    </ligand>
</feature>
<proteinExistence type="inferred from homology"/>
<name>A0AA96JV71_9BACT</name>
<keyword evidence="5 6" id="KW-0949">S-adenosyl-L-methionine</keyword>
<evidence type="ECO:0000256" key="2">
    <source>
        <dbReference type="ARBA" id="ARBA00022552"/>
    </source>
</evidence>
<accession>A0AA96JV71</accession>
<sequence length="219" mass="24853">MEQSDQPFNFLEHFIQGAHKLGLSFSEEILWKFGLYYDELRRWDRSINLTGLRTDSERTILLFVDSLAGHLVLGNNPDVKIVDIGTGGGFPGIPLKLALPALDVVLMEPRSNKIAFLHNIIGKLNLPKISVLPRRLEDFDSRAVHEEKCNVAICKGVNVDHVLPHLDRILKKDGKLVVFRSKNIDNHSRLKGMLVFEEFSYDLPFGYGSRVLSVLKYKS</sequence>
<feature type="binding site" evidence="6">
    <location>
        <position position="90"/>
    </location>
    <ligand>
        <name>S-adenosyl-L-methionine</name>
        <dbReference type="ChEBI" id="CHEBI:59789"/>
    </ligand>
</feature>
<dbReference type="InterPro" id="IPR003682">
    <property type="entry name" value="rRNA_ssu_MeTfrase_G"/>
</dbReference>
<dbReference type="Proteomes" id="UP001302494">
    <property type="component" value="Chromosome"/>
</dbReference>
<evidence type="ECO:0000256" key="1">
    <source>
        <dbReference type="ARBA" id="ARBA00022490"/>
    </source>
</evidence>
<dbReference type="AlphaFoldDB" id="A0AA96JV71"/>
<dbReference type="EC" id="2.1.1.-" evidence="6"/>
<dbReference type="GO" id="GO:0070043">
    <property type="term" value="F:rRNA (guanine-N7-)-methyltransferase activity"/>
    <property type="evidence" value="ECO:0007669"/>
    <property type="project" value="UniProtKB-UniRule"/>
</dbReference>
<comment type="subcellular location">
    <subcellularLocation>
        <location evidence="6">Cytoplasm</location>
    </subcellularLocation>
</comment>
<dbReference type="Gene3D" id="3.40.50.150">
    <property type="entry name" value="Vaccinia Virus protein VP39"/>
    <property type="match status" value="1"/>
</dbReference>
<dbReference type="Pfam" id="PF02527">
    <property type="entry name" value="GidB"/>
    <property type="match status" value="1"/>
</dbReference>
<dbReference type="CDD" id="cd02440">
    <property type="entry name" value="AdoMet_MTases"/>
    <property type="match status" value="1"/>
</dbReference>
<evidence type="ECO:0000313" key="7">
    <source>
        <dbReference type="EMBL" id="WNM61153.1"/>
    </source>
</evidence>
<keyword evidence="8" id="KW-1185">Reference proteome</keyword>
<feature type="binding site" evidence="6">
    <location>
        <position position="85"/>
    </location>
    <ligand>
        <name>S-adenosyl-L-methionine</name>
        <dbReference type="ChEBI" id="CHEBI:59789"/>
    </ligand>
</feature>
<evidence type="ECO:0000256" key="5">
    <source>
        <dbReference type="ARBA" id="ARBA00022691"/>
    </source>
</evidence>
<comment type="function">
    <text evidence="6">Specifically methylates the N7 position of a guanine in 16S rRNA.</text>
</comment>
<dbReference type="PIRSF" id="PIRSF003078">
    <property type="entry name" value="GidB"/>
    <property type="match status" value="1"/>
</dbReference>
<dbReference type="NCBIfam" id="TIGR00138">
    <property type="entry name" value="rsmG_gidB"/>
    <property type="match status" value="1"/>
</dbReference>
<keyword evidence="3 6" id="KW-0489">Methyltransferase</keyword>
<reference evidence="7 8" key="1">
    <citation type="submission" date="2023-01" db="EMBL/GenBank/DDBJ databases">
        <title>Cultivation and genomic characterization of new, ubiquitous marine nitrite-oxidizing bacteria from the Nitrospirales.</title>
        <authorList>
            <person name="Mueller A.J."/>
            <person name="Daebeler A."/>
            <person name="Herbold C.W."/>
            <person name="Kirkegaard R.H."/>
            <person name="Daims H."/>
        </authorList>
    </citation>
    <scope>NUCLEOTIDE SEQUENCE [LARGE SCALE GENOMIC DNA]</scope>
    <source>
        <strain evidence="7 8">DK</strain>
    </source>
</reference>
<evidence type="ECO:0000256" key="6">
    <source>
        <dbReference type="HAMAP-Rule" id="MF_00074"/>
    </source>
</evidence>
<evidence type="ECO:0000256" key="4">
    <source>
        <dbReference type="ARBA" id="ARBA00022679"/>
    </source>
</evidence>
<evidence type="ECO:0000313" key="8">
    <source>
        <dbReference type="Proteomes" id="UP001302494"/>
    </source>
</evidence>
<keyword evidence="1 6" id="KW-0963">Cytoplasm</keyword>
<gene>
    <name evidence="6 7" type="primary">rsmG</name>
    <name evidence="7" type="ORF">PQG83_15515</name>
</gene>
<feature type="binding site" evidence="6">
    <location>
        <position position="155"/>
    </location>
    <ligand>
        <name>S-adenosyl-L-methionine</name>
        <dbReference type="ChEBI" id="CHEBI:59789"/>
    </ligand>
</feature>
<organism evidence="7 8">
    <name type="scientific">Candidatus Nitrospira neomarina</name>
    <dbReference type="NCBI Taxonomy" id="3020899"/>
    <lineage>
        <taxon>Bacteria</taxon>
        <taxon>Pseudomonadati</taxon>
        <taxon>Nitrospirota</taxon>
        <taxon>Nitrospiria</taxon>
        <taxon>Nitrospirales</taxon>
        <taxon>Nitrospiraceae</taxon>
        <taxon>Nitrospira</taxon>
    </lineage>
</organism>
<dbReference type="PANTHER" id="PTHR31760">
    <property type="entry name" value="S-ADENOSYL-L-METHIONINE-DEPENDENT METHYLTRANSFERASES SUPERFAMILY PROTEIN"/>
    <property type="match status" value="1"/>
</dbReference>
<dbReference type="RefSeq" id="WP_312742897.1">
    <property type="nucleotide sequence ID" value="NZ_CP116968.1"/>
</dbReference>
<dbReference type="EMBL" id="CP116968">
    <property type="protein sequence ID" value="WNM61153.1"/>
    <property type="molecule type" value="Genomic_DNA"/>
</dbReference>
<dbReference type="PANTHER" id="PTHR31760:SF0">
    <property type="entry name" value="S-ADENOSYL-L-METHIONINE-DEPENDENT METHYLTRANSFERASES SUPERFAMILY PROTEIN"/>
    <property type="match status" value="1"/>
</dbReference>
<keyword evidence="2 6" id="KW-0698">rRNA processing</keyword>
<keyword evidence="4 6" id="KW-0808">Transferase</keyword>
<dbReference type="HAMAP" id="MF_00074">
    <property type="entry name" value="16SrRNA_methyltr_G"/>
    <property type="match status" value="1"/>
</dbReference>
<dbReference type="InterPro" id="IPR029063">
    <property type="entry name" value="SAM-dependent_MTases_sf"/>
</dbReference>
<comment type="similarity">
    <text evidence="6">Belongs to the methyltransferase superfamily. RNA methyltransferase RsmG family.</text>
</comment>